<feature type="transmembrane region" description="Helical" evidence="1">
    <location>
        <begin position="22"/>
        <end position="43"/>
    </location>
</feature>
<gene>
    <name evidence="2" type="ORF">AMORRO_LOCUS17902</name>
</gene>
<comment type="caution">
    <text evidence="2">The sequence shown here is derived from an EMBL/GenBank/DDBJ whole genome shotgun (WGS) entry which is preliminary data.</text>
</comment>
<protein>
    <submittedName>
        <fullName evidence="2">16302_t:CDS:1</fullName>
    </submittedName>
</protein>
<dbReference type="Proteomes" id="UP000789342">
    <property type="component" value="Unassembled WGS sequence"/>
</dbReference>
<dbReference type="AlphaFoldDB" id="A0A9N9P400"/>
<feature type="non-terminal residue" evidence="2">
    <location>
        <position position="65"/>
    </location>
</feature>
<reference evidence="2" key="1">
    <citation type="submission" date="2021-06" db="EMBL/GenBank/DDBJ databases">
        <authorList>
            <person name="Kallberg Y."/>
            <person name="Tangrot J."/>
            <person name="Rosling A."/>
        </authorList>
    </citation>
    <scope>NUCLEOTIDE SEQUENCE</scope>
    <source>
        <strain evidence="2">CL551</strain>
    </source>
</reference>
<evidence type="ECO:0000313" key="2">
    <source>
        <dbReference type="EMBL" id="CAG8788028.1"/>
    </source>
</evidence>
<dbReference type="EMBL" id="CAJVPV010058595">
    <property type="protein sequence ID" value="CAG8788028.1"/>
    <property type="molecule type" value="Genomic_DNA"/>
</dbReference>
<organism evidence="2 3">
    <name type="scientific">Acaulospora morrowiae</name>
    <dbReference type="NCBI Taxonomy" id="94023"/>
    <lineage>
        <taxon>Eukaryota</taxon>
        <taxon>Fungi</taxon>
        <taxon>Fungi incertae sedis</taxon>
        <taxon>Mucoromycota</taxon>
        <taxon>Glomeromycotina</taxon>
        <taxon>Glomeromycetes</taxon>
        <taxon>Diversisporales</taxon>
        <taxon>Acaulosporaceae</taxon>
        <taxon>Acaulospora</taxon>
    </lineage>
</organism>
<keyword evidence="1" id="KW-0472">Membrane</keyword>
<accession>A0A9N9P400</accession>
<sequence length="65" mass="7669">QASNFKEKEIPYFNLTLANRKIFVPKVIILLQGYSSSFGVMMFQKESKVEKEKFKLLQSNTFEKF</sequence>
<proteinExistence type="predicted"/>
<keyword evidence="3" id="KW-1185">Reference proteome</keyword>
<evidence type="ECO:0000256" key="1">
    <source>
        <dbReference type="SAM" id="Phobius"/>
    </source>
</evidence>
<evidence type="ECO:0000313" key="3">
    <source>
        <dbReference type="Proteomes" id="UP000789342"/>
    </source>
</evidence>
<keyword evidence="1" id="KW-0812">Transmembrane</keyword>
<keyword evidence="1" id="KW-1133">Transmembrane helix</keyword>
<name>A0A9N9P400_9GLOM</name>